<dbReference type="GO" id="GO:0016787">
    <property type="term" value="F:hydrolase activity"/>
    <property type="evidence" value="ECO:0007669"/>
    <property type="project" value="UniProtKB-KW"/>
</dbReference>
<dbReference type="GO" id="GO:0004540">
    <property type="term" value="F:RNA nuclease activity"/>
    <property type="evidence" value="ECO:0007669"/>
    <property type="project" value="InterPro"/>
</dbReference>
<proteinExistence type="predicted"/>
<organism evidence="4 5">
    <name type="scientific">Microbacterium bovistercoris</name>
    <dbReference type="NCBI Taxonomy" id="2293570"/>
    <lineage>
        <taxon>Bacteria</taxon>
        <taxon>Bacillati</taxon>
        <taxon>Actinomycetota</taxon>
        <taxon>Actinomycetes</taxon>
        <taxon>Micrococcales</taxon>
        <taxon>Microbacteriaceae</taxon>
        <taxon>Microbacterium</taxon>
    </lineage>
</organism>
<keyword evidence="5" id="KW-1185">Reference proteome</keyword>
<evidence type="ECO:0000313" key="5">
    <source>
        <dbReference type="Proteomes" id="UP000262172"/>
    </source>
</evidence>
<dbReference type="RefSeq" id="WP_116242422.1">
    <property type="nucleotide sequence ID" value="NZ_QUAB01000043.1"/>
</dbReference>
<sequence>MRDADRIERCLADLASTLEQAASLVDRGERAYAEDPALPLAFEALVNRVGDLSKRLVAADAGRFPHPIWRAAARTRDFVVHHYDRIDEAALWNTVSVSFPQLAEMVRDEQLR</sequence>
<reference evidence="4 5" key="1">
    <citation type="submission" date="2018-08" db="EMBL/GenBank/DDBJ databases">
        <title>Isolation, diversity and antifungal activity of Actinobacteria from cow dung.</title>
        <authorList>
            <person name="Ling L."/>
        </authorList>
    </citation>
    <scope>NUCLEOTIDE SEQUENCE [LARGE SCALE GENOMIC DNA]</scope>
    <source>
        <strain evidence="4 5">NEAU-LLE</strain>
    </source>
</reference>
<keyword evidence="2" id="KW-0540">Nuclease</keyword>
<evidence type="ECO:0000256" key="1">
    <source>
        <dbReference type="ARBA" id="ARBA00022649"/>
    </source>
</evidence>
<dbReference type="InterPro" id="IPR008201">
    <property type="entry name" value="HepT-like"/>
</dbReference>
<evidence type="ECO:0000256" key="3">
    <source>
        <dbReference type="ARBA" id="ARBA00022801"/>
    </source>
</evidence>
<gene>
    <name evidence="4" type="ORF">DY023_11220</name>
</gene>
<keyword evidence="3" id="KW-0378">Hydrolase</keyword>
<protein>
    <submittedName>
        <fullName evidence="4">DUF86 domain-containing protein</fullName>
    </submittedName>
</protein>
<comment type="caution">
    <text evidence="4">The sequence shown here is derived from an EMBL/GenBank/DDBJ whole genome shotgun (WGS) entry which is preliminary data.</text>
</comment>
<evidence type="ECO:0000313" key="4">
    <source>
        <dbReference type="EMBL" id="REJ05138.1"/>
    </source>
</evidence>
<keyword evidence="1" id="KW-1277">Toxin-antitoxin system</keyword>
<dbReference type="AlphaFoldDB" id="A0A371NSR5"/>
<dbReference type="OrthoDB" id="4725864at2"/>
<accession>A0A371NSR5</accession>
<dbReference type="EMBL" id="QUAB01000043">
    <property type="protein sequence ID" value="REJ05138.1"/>
    <property type="molecule type" value="Genomic_DNA"/>
</dbReference>
<dbReference type="GO" id="GO:0110001">
    <property type="term" value="C:toxin-antitoxin complex"/>
    <property type="evidence" value="ECO:0007669"/>
    <property type="project" value="InterPro"/>
</dbReference>
<evidence type="ECO:0000256" key="2">
    <source>
        <dbReference type="ARBA" id="ARBA00022722"/>
    </source>
</evidence>
<dbReference type="Proteomes" id="UP000262172">
    <property type="component" value="Unassembled WGS sequence"/>
</dbReference>
<name>A0A371NSR5_9MICO</name>
<dbReference type="Pfam" id="PF01934">
    <property type="entry name" value="HepT-like"/>
    <property type="match status" value="1"/>
</dbReference>